<evidence type="ECO:0000259" key="11">
    <source>
        <dbReference type="Pfam" id="PF02518"/>
    </source>
</evidence>
<evidence type="ECO:0000256" key="3">
    <source>
        <dbReference type="ARBA" id="ARBA00022553"/>
    </source>
</evidence>
<evidence type="ECO:0000256" key="2">
    <source>
        <dbReference type="ARBA" id="ARBA00012438"/>
    </source>
</evidence>
<dbReference type="EMBL" id="FNKK01000002">
    <property type="protein sequence ID" value="SDQ51848.1"/>
    <property type="molecule type" value="Genomic_DNA"/>
</dbReference>
<evidence type="ECO:0000256" key="4">
    <source>
        <dbReference type="ARBA" id="ARBA00022679"/>
    </source>
</evidence>
<evidence type="ECO:0000256" key="6">
    <source>
        <dbReference type="ARBA" id="ARBA00022777"/>
    </source>
</evidence>
<dbReference type="RefSeq" id="WP_093257974.1">
    <property type="nucleotide sequence ID" value="NZ_FNKK01000002.1"/>
</dbReference>
<feature type="coiled-coil region" evidence="9">
    <location>
        <begin position="357"/>
        <end position="399"/>
    </location>
</feature>
<keyword evidence="8" id="KW-0902">Two-component regulatory system</keyword>
<keyword evidence="10" id="KW-0472">Membrane</keyword>
<keyword evidence="3" id="KW-0597">Phosphoprotein</keyword>
<dbReference type="GO" id="GO:0005524">
    <property type="term" value="F:ATP binding"/>
    <property type="evidence" value="ECO:0007669"/>
    <property type="project" value="UniProtKB-KW"/>
</dbReference>
<evidence type="ECO:0000256" key="7">
    <source>
        <dbReference type="ARBA" id="ARBA00022840"/>
    </source>
</evidence>
<dbReference type="PANTHER" id="PTHR24421">
    <property type="entry name" value="NITRATE/NITRITE SENSOR PROTEIN NARX-RELATED"/>
    <property type="match status" value="1"/>
</dbReference>
<dbReference type="PANTHER" id="PTHR24421:SF10">
    <property type="entry name" value="NITRATE_NITRITE SENSOR PROTEIN NARQ"/>
    <property type="match status" value="1"/>
</dbReference>
<accession>A0A1H1BIR4</accession>
<name>A0A1H1BIR4_9ACTN</name>
<keyword evidence="5" id="KW-0547">Nucleotide-binding</keyword>
<feature type="transmembrane region" description="Helical" evidence="10">
    <location>
        <begin position="230"/>
        <end position="251"/>
    </location>
</feature>
<dbReference type="GO" id="GO:0016020">
    <property type="term" value="C:membrane"/>
    <property type="evidence" value="ECO:0007669"/>
    <property type="project" value="InterPro"/>
</dbReference>
<dbReference type="SUPFAM" id="SSF55874">
    <property type="entry name" value="ATPase domain of HSP90 chaperone/DNA topoisomerase II/histidine kinase"/>
    <property type="match status" value="1"/>
</dbReference>
<feature type="transmembrane region" description="Helical" evidence="10">
    <location>
        <begin position="112"/>
        <end position="131"/>
    </location>
</feature>
<keyword evidence="14" id="KW-1185">Reference proteome</keyword>
<evidence type="ECO:0000256" key="9">
    <source>
        <dbReference type="SAM" id="Coils"/>
    </source>
</evidence>
<dbReference type="InterPro" id="IPR036890">
    <property type="entry name" value="HATPase_C_sf"/>
</dbReference>
<reference evidence="13 14" key="1">
    <citation type="submission" date="2016-10" db="EMBL/GenBank/DDBJ databases">
        <authorList>
            <person name="de Groot N.N."/>
        </authorList>
    </citation>
    <scope>NUCLEOTIDE SEQUENCE [LARGE SCALE GENOMIC DNA]</scope>
    <source>
        <strain evidence="13 14">DSM 43794</strain>
    </source>
</reference>
<organism evidence="13 14">
    <name type="scientific">Thermostaphylospora chromogena</name>
    <dbReference type="NCBI Taxonomy" id="35622"/>
    <lineage>
        <taxon>Bacteria</taxon>
        <taxon>Bacillati</taxon>
        <taxon>Actinomycetota</taxon>
        <taxon>Actinomycetes</taxon>
        <taxon>Streptosporangiales</taxon>
        <taxon>Thermomonosporaceae</taxon>
        <taxon>Thermostaphylospora</taxon>
    </lineage>
</organism>
<feature type="transmembrane region" description="Helical" evidence="10">
    <location>
        <begin position="200"/>
        <end position="218"/>
    </location>
</feature>
<evidence type="ECO:0000256" key="8">
    <source>
        <dbReference type="ARBA" id="ARBA00023012"/>
    </source>
</evidence>
<dbReference type="OrthoDB" id="5241729at2"/>
<evidence type="ECO:0000259" key="12">
    <source>
        <dbReference type="Pfam" id="PF07730"/>
    </source>
</evidence>
<feature type="transmembrane region" description="Helical" evidence="10">
    <location>
        <begin position="167"/>
        <end position="188"/>
    </location>
</feature>
<dbReference type="InterPro" id="IPR050482">
    <property type="entry name" value="Sensor_HK_TwoCompSys"/>
</dbReference>
<evidence type="ECO:0000256" key="5">
    <source>
        <dbReference type="ARBA" id="ARBA00022741"/>
    </source>
</evidence>
<feature type="transmembrane region" description="Helical" evidence="10">
    <location>
        <begin position="143"/>
        <end position="161"/>
    </location>
</feature>
<keyword evidence="7" id="KW-0067">ATP-binding</keyword>
<evidence type="ECO:0000313" key="13">
    <source>
        <dbReference type="EMBL" id="SDQ51848.1"/>
    </source>
</evidence>
<dbReference type="Pfam" id="PF07730">
    <property type="entry name" value="HisKA_3"/>
    <property type="match status" value="1"/>
</dbReference>
<evidence type="ECO:0000256" key="10">
    <source>
        <dbReference type="SAM" id="Phobius"/>
    </source>
</evidence>
<dbReference type="CDD" id="cd16917">
    <property type="entry name" value="HATPase_UhpB-NarQ-NarX-like"/>
    <property type="match status" value="1"/>
</dbReference>
<evidence type="ECO:0000256" key="1">
    <source>
        <dbReference type="ARBA" id="ARBA00000085"/>
    </source>
</evidence>
<keyword evidence="10" id="KW-1133">Transmembrane helix</keyword>
<keyword evidence="4" id="KW-0808">Transferase</keyword>
<keyword evidence="9" id="KW-0175">Coiled coil</keyword>
<dbReference type="Proteomes" id="UP000217103">
    <property type="component" value="Unassembled WGS sequence"/>
</dbReference>
<dbReference type="Gene3D" id="3.30.565.10">
    <property type="entry name" value="Histidine kinase-like ATPase, C-terminal domain"/>
    <property type="match status" value="1"/>
</dbReference>
<dbReference type="GO" id="GO:0046983">
    <property type="term" value="F:protein dimerization activity"/>
    <property type="evidence" value="ECO:0007669"/>
    <property type="project" value="InterPro"/>
</dbReference>
<dbReference type="AlphaFoldDB" id="A0A1H1BIR4"/>
<dbReference type="Pfam" id="PF02518">
    <property type="entry name" value="HATPase_c"/>
    <property type="match status" value="1"/>
</dbReference>
<dbReference type="EC" id="2.7.13.3" evidence="2"/>
<dbReference type="InterPro" id="IPR003594">
    <property type="entry name" value="HATPase_dom"/>
</dbReference>
<dbReference type="InterPro" id="IPR011712">
    <property type="entry name" value="Sig_transdc_His_kin_sub3_dim/P"/>
</dbReference>
<sequence>MSAFAFFRVRSTGASRDRRSILEETIRPRRPSLILATPTSGLTGPSSAPPVEPFAFAVAVVTAACFLCAGVVAWRLRPRERTGALLVTFGVLWSLYQIPLHRYAFPRPAAEAVAVAVGTWPAVLAHLVVAFPTGRLASVSARAVVAFAYLCALTVAVWRAVAPGTGATTAGAVALVALGTAVIGSQAVRLRRGSATTRRAVAPVLAAALVASALLVVGKPAMAAGAAVPYLAPIIQLALAGIPLAYLAGLLRRRIDRGGVAERVVRLGAGSRRGDLQAALARALHDPSLQVGYWVPEAERYVDADGRPLPVPTGPDRAVTRVDRDGPLALLVHDPALLAEPELIETACAAASLALVNERLTAELRARLRQLAESRAEVLRAAEAERRRLERDLHDGVQQRLLAIPMTLTLAETALRSDPGRAEELIGEARRASLAVLDEVRALCQGIHPPVLTERGLAGAVKELAAVAPLPLDVTVECGDGLSPEIETTAYYVVAEGLANLAKHAAAERGRIRVVRDGGRLAVEVGDDGRGGADPERGSGLRGLASRVAANGGVLRVDSPVGHGTTIRAELPCG</sequence>
<feature type="transmembrane region" description="Helical" evidence="10">
    <location>
        <begin position="54"/>
        <end position="76"/>
    </location>
</feature>
<dbReference type="STRING" id="35622.SAMN04489764_0987"/>
<protein>
    <recommendedName>
        <fullName evidence="2">histidine kinase</fullName>
        <ecNumber evidence="2">2.7.13.3</ecNumber>
    </recommendedName>
</protein>
<dbReference type="Gene3D" id="1.20.5.1930">
    <property type="match status" value="1"/>
</dbReference>
<comment type="catalytic activity">
    <reaction evidence="1">
        <text>ATP + protein L-histidine = ADP + protein N-phospho-L-histidine.</text>
        <dbReference type="EC" id="2.7.13.3"/>
    </reaction>
</comment>
<feature type="transmembrane region" description="Helical" evidence="10">
    <location>
        <begin position="83"/>
        <end position="100"/>
    </location>
</feature>
<keyword evidence="10" id="KW-0812">Transmembrane</keyword>
<proteinExistence type="predicted"/>
<feature type="domain" description="Signal transduction histidine kinase subgroup 3 dimerisation and phosphoacceptor" evidence="12">
    <location>
        <begin position="385"/>
        <end position="452"/>
    </location>
</feature>
<keyword evidence="6 13" id="KW-0418">Kinase</keyword>
<feature type="domain" description="Histidine kinase/HSP90-like ATPase" evidence="11">
    <location>
        <begin position="488"/>
        <end position="572"/>
    </location>
</feature>
<dbReference type="GO" id="GO:0000155">
    <property type="term" value="F:phosphorelay sensor kinase activity"/>
    <property type="evidence" value="ECO:0007669"/>
    <property type="project" value="InterPro"/>
</dbReference>
<gene>
    <name evidence="13" type="ORF">SAMN04489764_0987</name>
</gene>
<evidence type="ECO:0000313" key="14">
    <source>
        <dbReference type="Proteomes" id="UP000217103"/>
    </source>
</evidence>